<evidence type="ECO:0000313" key="2">
    <source>
        <dbReference type="EMBL" id="GGJ67795.1"/>
    </source>
</evidence>
<feature type="region of interest" description="Disordered" evidence="1">
    <location>
        <begin position="1"/>
        <end position="20"/>
    </location>
</feature>
<dbReference type="Pfam" id="PF13783">
    <property type="entry name" value="DUF4177"/>
    <property type="match status" value="1"/>
</dbReference>
<name>A0A917P9V3_9ACTN</name>
<reference evidence="2" key="2">
    <citation type="submission" date="2020-09" db="EMBL/GenBank/DDBJ databases">
        <authorList>
            <person name="Sun Q."/>
            <person name="Ohkuma M."/>
        </authorList>
    </citation>
    <scope>NUCLEOTIDE SEQUENCE</scope>
    <source>
        <strain evidence="2">JCM 3086</strain>
    </source>
</reference>
<keyword evidence="3" id="KW-1185">Reference proteome</keyword>
<dbReference type="AlphaFoldDB" id="A0A917P9V3"/>
<evidence type="ECO:0000256" key="1">
    <source>
        <dbReference type="SAM" id="MobiDB-lite"/>
    </source>
</evidence>
<proteinExistence type="predicted"/>
<dbReference type="InterPro" id="IPR025234">
    <property type="entry name" value="YjzH-like"/>
</dbReference>
<evidence type="ECO:0000313" key="3">
    <source>
        <dbReference type="Proteomes" id="UP000657574"/>
    </source>
</evidence>
<dbReference type="Proteomes" id="UP000657574">
    <property type="component" value="Unassembled WGS sequence"/>
</dbReference>
<evidence type="ECO:0008006" key="4">
    <source>
        <dbReference type="Google" id="ProtNLM"/>
    </source>
</evidence>
<gene>
    <name evidence="2" type="ORF">GCM10010121_093130</name>
</gene>
<sequence length="91" mass="9785">MSGSGNLTPTRPGRQEDSAAMNSSYAYEYKVVTFRESLIGDALDSDKLEKVLNKHAEDGWGLKAITSADVKGRVGPGAVEGLLLTFERPRG</sequence>
<accession>A0A917P9V3</accession>
<reference evidence="2" key="1">
    <citation type="journal article" date="2014" name="Int. J. Syst. Evol. Microbiol.">
        <title>Complete genome sequence of Corynebacterium casei LMG S-19264T (=DSM 44701T), isolated from a smear-ripened cheese.</title>
        <authorList>
            <consortium name="US DOE Joint Genome Institute (JGI-PGF)"/>
            <person name="Walter F."/>
            <person name="Albersmeier A."/>
            <person name="Kalinowski J."/>
            <person name="Ruckert C."/>
        </authorList>
    </citation>
    <scope>NUCLEOTIDE SEQUENCE</scope>
    <source>
        <strain evidence="2">JCM 3086</strain>
    </source>
</reference>
<protein>
    <recommendedName>
        <fullName evidence="4">DUF4177 domain-containing protein</fullName>
    </recommendedName>
</protein>
<dbReference type="EMBL" id="BMQA01000100">
    <property type="protein sequence ID" value="GGJ67795.1"/>
    <property type="molecule type" value="Genomic_DNA"/>
</dbReference>
<organism evidence="2 3">
    <name type="scientific">Streptomyces brasiliensis</name>
    <dbReference type="NCBI Taxonomy" id="1954"/>
    <lineage>
        <taxon>Bacteria</taxon>
        <taxon>Bacillati</taxon>
        <taxon>Actinomycetota</taxon>
        <taxon>Actinomycetes</taxon>
        <taxon>Kitasatosporales</taxon>
        <taxon>Streptomycetaceae</taxon>
        <taxon>Streptomyces</taxon>
    </lineage>
</organism>
<comment type="caution">
    <text evidence="2">The sequence shown here is derived from an EMBL/GenBank/DDBJ whole genome shotgun (WGS) entry which is preliminary data.</text>
</comment>